<evidence type="ECO:0000313" key="2">
    <source>
        <dbReference type="Proteomes" id="UP000660885"/>
    </source>
</evidence>
<evidence type="ECO:0000313" key="1">
    <source>
        <dbReference type="EMBL" id="MBL6079683.1"/>
    </source>
</evidence>
<organism evidence="1 2">
    <name type="scientific">Belnapia arida</name>
    <dbReference type="NCBI Taxonomy" id="2804533"/>
    <lineage>
        <taxon>Bacteria</taxon>
        <taxon>Pseudomonadati</taxon>
        <taxon>Pseudomonadota</taxon>
        <taxon>Alphaproteobacteria</taxon>
        <taxon>Acetobacterales</taxon>
        <taxon>Roseomonadaceae</taxon>
        <taxon>Belnapia</taxon>
    </lineage>
</organism>
<gene>
    <name evidence="1" type="ORF">JMJ56_16820</name>
</gene>
<dbReference type="EMBL" id="JAETWB010000008">
    <property type="protein sequence ID" value="MBL6079683.1"/>
    <property type="molecule type" value="Genomic_DNA"/>
</dbReference>
<comment type="caution">
    <text evidence="1">The sequence shown here is derived from an EMBL/GenBank/DDBJ whole genome shotgun (WGS) entry which is preliminary data.</text>
</comment>
<proteinExistence type="predicted"/>
<name>A0ABS1U4V8_9PROT</name>
<protein>
    <submittedName>
        <fullName evidence="1">Uncharacterized protein</fullName>
    </submittedName>
</protein>
<accession>A0ABS1U4V8</accession>
<keyword evidence="2" id="KW-1185">Reference proteome</keyword>
<reference evidence="1 2" key="1">
    <citation type="submission" date="2021-01" db="EMBL/GenBank/DDBJ databases">
        <title>Belnapia mucosa sp. nov. and Belnapia arida sp. nov., isolated from the Tabernas Desert (Almeria, Spain).</title>
        <authorList>
            <person name="Molina-Menor E."/>
            <person name="Vidal-Verdu A."/>
            <person name="Calonge A."/>
            <person name="Satari L."/>
            <person name="Pereto J."/>
            <person name="Porcar M."/>
        </authorList>
    </citation>
    <scope>NUCLEOTIDE SEQUENCE [LARGE SCALE GENOMIC DNA]</scope>
    <source>
        <strain evidence="1 2">T18</strain>
    </source>
</reference>
<dbReference type="Proteomes" id="UP000660885">
    <property type="component" value="Unassembled WGS sequence"/>
</dbReference>
<dbReference type="RefSeq" id="WP_202832933.1">
    <property type="nucleotide sequence ID" value="NZ_JAETWB010000008.1"/>
</dbReference>
<sequence length="116" mass="12956">MAVRDLVLPFIHANGKKHQYGCAGMVGPCHLTTWEHEALRFVHREPFDPFGMRAAPQNGAARPLVTHTNSLPFGLDVWRSGRMLNLAWDETSIVVFSFRLGVWEAEALALTGRDAD</sequence>